<comment type="caution">
    <text evidence="1">The sequence shown here is derived from an EMBL/GenBank/DDBJ whole genome shotgun (WGS) entry which is preliminary data.</text>
</comment>
<keyword evidence="2" id="KW-1185">Reference proteome</keyword>
<reference evidence="1 2" key="1">
    <citation type="submission" date="2015-07" db="EMBL/GenBank/DDBJ databases">
        <title>Comparative genomics of the Sigatoka disease complex on banana suggests a link between parallel evolutionary changes in Pseudocercospora fijiensis and Pseudocercospora eumusae and increased virulence on the banana host.</title>
        <authorList>
            <person name="Chang T.-C."/>
            <person name="Salvucci A."/>
            <person name="Crous P.W."/>
            <person name="Stergiopoulos I."/>
        </authorList>
    </citation>
    <scope>NUCLEOTIDE SEQUENCE [LARGE SCALE GENOMIC DNA]</scope>
    <source>
        <strain evidence="1 2">CBS 114824</strain>
    </source>
</reference>
<accession>A0A139H7J7</accession>
<dbReference type="EMBL" id="LFZN01000113">
    <property type="protein sequence ID" value="KXS98455.1"/>
    <property type="molecule type" value="Genomic_DNA"/>
</dbReference>
<organism evidence="1 2">
    <name type="scientific">Pseudocercospora eumusae</name>
    <dbReference type="NCBI Taxonomy" id="321146"/>
    <lineage>
        <taxon>Eukaryota</taxon>
        <taxon>Fungi</taxon>
        <taxon>Dikarya</taxon>
        <taxon>Ascomycota</taxon>
        <taxon>Pezizomycotina</taxon>
        <taxon>Dothideomycetes</taxon>
        <taxon>Dothideomycetidae</taxon>
        <taxon>Mycosphaerellales</taxon>
        <taxon>Mycosphaerellaceae</taxon>
        <taxon>Pseudocercospora</taxon>
    </lineage>
</organism>
<proteinExistence type="predicted"/>
<dbReference type="Proteomes" id="UP000070133">
    <property type="component" value="Unassembled WGS sequence"/>
</dbReference>
<evidence type="ECO:0000313" key="1">
    <source>
        <dbReference type="EMBL" id="KXS98455.1"/>
    </source>
</evidence>
<gene>
    <name evidence="1" type="ORF">AC578_8075</name>
</gene>
<evidence type="ECO:0000313" key="2">
    <source>
        <dbReference type="Proteomes" id="UP000070133"/>
    </source>
</evidence>
<protein>
    <submittedName>
        <fullName evidence="1">Uncharacterized protein</fullName>
    </submittedName>
</protein>
<sequence length="117" mass="13387">MTMRVEERLREEREDALEGQWQSCVGGGLVPRDEVLMVKRCSCDGWARRCHDVLLRLRCEKAGCRLGGTAPAQDRSKDILLTTLRTCTATWDTSQALFPPYPAASFRLNLVRRRQHI</sequence>
<dbReference type="AlphaFoldDB" id="A0A139H7J7"/>
<name>A0A139H7J7_9PEZI</name>